<reference evidence="1" key="1">
    <citation type="submission" date="2023-07" db="EMBL/GenBank/DDBJ databases">
        <title>Ureibacillus sp. isolated from freshwater well.</title>
        <authorList>
            <person name="Kirdat K."/>
            <person name="Bhatt A."/>
            <person name="Teware R."/>
            <person name="Bhavsar Y."/>
            <person name="Yadav A."/>
        </authorList>
    </citation>
    <scope>NUCLEOTIDE SEQUENCE</scope>
    <source>
        <strain evidence="1">BA0131</strain>
    </source>
</reference>
<evidence type="ECO:0000313" key="2">
    <source>
        <dbReference type="Proteomes" id="UP001172743"/>
    </source>
</evidence>
<dbReference type="RefSeq" id="WP_301138684.1">
    <property type="nucleotide sequence ID" value="NZ_JAUHTQ010000009.1"/>
</dbReference>
<comment type="caution">
    <text evidence="1">The sequence shown here is derived from an EMBL/GenBank/DDBJ whole genome shotgun (WGS) entry which is preliminary data.</text>
</comment>
<gene>
    <name evidence="1" type="ORF">QYB95_12610</name>
</gene>
<protein>
    <submittedName>
        <fullName evidence="1">Uncharacterized protein</fullName>
    </submittedName>
</protein>
<proteinExistence type="predicted"/>
<sequence>MIKRMVTKEMLNENPYEKWNQFIDLLAMEEYGDLTQIQKVAQLCFWYDSEVQNGGHL</sequence>
<evidence type="ECO:0000313" key="1">
    <source>
        <dbReference type="EMBL" id="MDN4494386.1"/>
    </source>
</evidence>
<keyword evidence="2" id="KW-1185">Reference proteome</keyword>
<dbReference type="Proteomes" id="UP001172743">
    <property type="component" value="Unassembled WGS sequence"/>
</dbReference>
<accession>A0ABT8GST5</accession>
<dbReference type="EMBL" id="JAUHTQ010000009">
    <property type="protein sequence ID" value="MDN4494386.1"/>
    <property type="molecule type" value="Genomic_DNA"/>
</dbReference>
<organism evidence="1 2">
    <name type="scientific">Ureibacillus aquaedulcis</name>
    <dbReference type="NCBI Taxonomy" id="3058421"/>
    <lineage>
        <taxon>Bacteria</taxon>
        <taxon>Bacillati</taxon>
        <taxon>Bacillota</taxon>
        <taxon>Bacilli</taxon>
        <taxon>Bacillales</taxon>
        <taxon>Caryophanaceae</taxon>
        <taxon>Ureibacillus</taxon>
    </lineage>
</organism>
<name>A0ABT8GST5_9BACL</name>